<organism evidence="1 2">
    <name type="scientific">Brachionus plicatilis</name>
    <name type="common">Marine rotifer</name>
    <name type="synonym">Brachionus muelleri</name>
    <dbReference type="NCBI Taxonomy" id="10195"/>
    <lineage>
        <taxon>Eukaryota</taxon>
        <taxon>Metazoa</taxon>
        <taxon>Spiralia</taxon>
        <taxon>Gnathifera</taxon>
        <taxon>Rotifera</taxon>
        <taxon>Eurotatoria</taxon>
        <taxon>Monogononta</taxon>
        <taxon>Pseudotrocha</taxon>
        <taxon>Ploima</taxon>
        <taxon>Brachionidae</taxon>
        <taxon>Brachionus</taxon>
    </lineage>
</organism>
<name>A0A3M7Q0F0_BRAPC</name>
<dbReference type="AlphaFoldDB" id="A0A3M7Q0F0"/>
<comment type="caution">
    <text evidence="1">The sequence shown here is derived from an EMBL/GenBank/DDBJ whole genome shotgun (WGS) entry which is preliminary data.</text>
</comment>
<gene>
    <name evidence="1" type="ORF">BpHYR1_014955</name>
</gene>
<dbReference type="Proteomes" id="UP000276133">
    <property type="component" value="Unassembled WGS sequence"/>
</dbReference>
<sequence length="64" mass="8102">MDRQLIKRFRFLLTEKKQKIFMLFFNWFSTQYNVKLKNFDIFYMIYNRITDISVKMDDQIILCF</sequence>
<evidence type="ECO:0000313" key="2">
    <source>
        <dbReference type="Proteomes" id="UP000276133"/>
    </source>
</evidence>
<accession>A0A3M7Q0F0</accession>
<keyword evidence="2" id="KW-1185">Reference proteome</keyword>
<dbReference type="EMBL" id="REGN01008002">
    <property type="protein sequence ID" value="RNA04694.1"/>
    <property type="molecule type" value="Genomic_DNA"/>
</dbReference>
<reference evidence="1 2" key="1">
    <citation type="journal article" date="2018" name="Sci. Rep.">
        <title>Genomic signatures of local adaptation to the degree of environmental predictability in rotifers.</title>
        <authorList>
            <person name="Franch-Gras L."/>
            <person name="Hahn C."/>
            <person name="Garcia-Roger E.M."/>
            <person name="Carmona M.J."/>
            <person name="Serra M."/>
            <person name="Gomez A."/>
        </authorList>
    </citation>
    <scope>NUCLEOTIDE SEQUENCE [LARGE SCALE GENOMIC DNA]</scope>
    <source>
        <strain evidence="1">HYR1</strain>
    </source>
</reference>
<protein>
    <submittedName>
        <fullName evidence="1">Uncharacterized protein</fullName>
    </submittedName>
</protein>
<proteinExistence type="predicted"/>
<evidence type="ECO:0000313" key="1">
    <source>
        <dbReference type="EMBL" id="RNA04694.1"/>
    </source>
</evidence>